<proteinExistence type="predicted"/>
<evidence type="ECO:0000313" key="3">
    <source>
        <dbReference type="Proteomes" id="UP000015106"/>
    </source>
</evidence>
<organism evidence="2 3">
    <name type="scientific">Triticum urartu</name>
    <name type="common">Red wild einkorn</name>
    <name type="synonym">Crithodium urartu</name>
    <dbReference type="NCBI Taxonomy" id="4572"/>
    <lineage>
        <taxon>Eukaryota</taxon>
        <taxon>Viridiplantae</taxon>
        <taxon>Streptophyta</taxon>
        <taxon>Embryophyta</taxon>
        <taxon>Tracheophyta</taxon>
        <taxon>Spermatophyta</taxon>
        <taxon>Magnoliopsida</taxon>
        <taxon>Liliopsida</taxon>
        <taxon>Poales</taxon>
        <taxon>Poaceae</taxon>
        <taxon>BOP clade</taxon>
        <taxon>Pooideae</taxon>
        <taxon>Triticodae</taxon>
        <taxon>Triticeae</taxon>
        <taxon>Triticinae</taxon>
        <taxon>Triticum</taxon>
    </lineage>
</organism>
<dbReference type="EnsemblPlants" id="TuG1812G0500002480.01.T01">
    <property type="protein sequence ID" value="TuG1812G0500002480.01.T01.cds317388"/>
    <property type="gene ID" value="TuG1812G0500002480.01"/>
</dbReference>
<protein>
    <submittedName>
        <fullName evidence="2">Uncharacterized protein</fullName>
    </submittedName>
</protein>
<dbReference type="Proteomes" id="UP000015106">
    <property type="component" value="Chromosome 5"/>
</dbReference>
<reference evidence="3" key="1">
    <citation type="journal article" date="2013" name="Nature">
        <title>Draft genome of the wheat A-genome progenitor Triticum urartu.</title>
        <authorList>
            <person name="Ling H.Q."/>
            <person name="Zhao S."/>
            <person name="Liu D."/>
            <person name="Wang J."/>
            <person name="Sun H."/>
            <person name="Zhang C."/>
            <person name="Fan H."/>
            <person name="Li D."/>
            <person name="Dong L."/>
            <person name="Tao Y."/>
            <person name="Gao C."/>
            <person name="Wu H."/>
            <person name="Li Y."/>
            <person name="Cui Y."/>
            <person name="Guo X."/>
            <person name="Zheng S."/>
            <person name="Wang B."/>
            <person name="Yu K."/>
            <person name="Liang Q."/>
            <person name="Yang W."/>
            <person name="Lou X."/>
            <person name="Chen J."/>
            <person name="Feng M."/>
            <person name="Jian J."/>
            <person name="Zhang X."/>
            <person name="Luo G."/>
            <person name="Jiang Y."/>
            <person name="Liu J."/>
            <person name="Wang Z."/>
            <person name="Sha Y."/>
            <person name="Zhang B."/>
            <person name="Wu H."/>
            <person name="Tang D."/>
            <person name="Shen Q."/>
            <person name="Xue P."/>
            <person name="Zou S."/>
            <person name="Wang X."/>
            <person name="Liu X."/>
            <person name="Wang F."/>
            <person name="Yang Y."/>
            <person name="An X."/>
            <person name="Dong Z."/>
            <person name="Zhang K."/>
            <person name="Zhang X."/>
            <person name="Luo M.C."/>
            <person name="Dvorak J."/>
            <person name="Tong Y."/>
            <person name="Wang J."/>
            <person name="Yang H."/>
            <person name="Li Z."/>
            <person name="Wang D."/>
            <person name="Zhang A."/>
            <person name="Wang J."/>
        </authorList>
    </citation>
    <scope>NUCLEOTIDE SEQUENCE</scope>
    <source>
        <strain evidence="3">cv. G1812</strain>
    </source>
</reference>
<feature type="region of interest" description="Disordered" evidence="1">
    <location>
        <begin position="16"/>
        <end position="41"/>
    </location>
</feature>
<keyword evidence="3" id="KW-1185">Reference proteome</keyword>
<reference evidence="2" key="2">
    <citation type="submission" date="2018-03" db="EMBL/GenBank/DDBJ databases">
        <title>The Triticum urartu genome reveals the dynamic nature of wheat genome evolution.</title>
        <authorList>
            <person name="Ling H."/>
            <person name="Ma B."/>
            <person name="Shi X."/>
            <person name="Liu H."/>
            <person name="Dong L."/>
            <person name="Sun H."/>
            <person name="Cao Y."/>
            <person name="Gao Q."/>
            <person name="Zheng S."/>
            <person name="Li Y."/>
            <person name="Yu Y."/>
            <person name="Du H."/>
            <person name="Qi M."/>
            <person name="Li Y."/>
            <person name="Yu H."/>
            <person name="Cui Y."/>
            <person name="Wang N."/>
            <person name="Chen C."/>
            <person name="Wu H."/>
            <person name="Zhao Y."/>
            <person name="Zhang J."/>
            <person name="Li Y."/>
            <person name="Zhou W."/>
            <person name="Zhang B."/>
            <person name="Hu W."/>
            <person name="Eijk M."/>
            <person name="Tang J."/>
            <person name="Witsenboer H."/>
            <person name="Zhao S."/>
            <person name="Li Z."/>
            <person name="Zhang A."/>
            <person name="Wang D."/>
            <person name="Liang C."/>
        </authorList>
    </citation>
    <scope>NUCLEOTIDE SEQUENCE [LARGE SCALE GENOMIC DNA]</scope>
    <source>
        <strain evidence="2">cv. G1812</strain>
    </source>
</reference>
<reference evidence="2" key="3">
    <citation type="submission" date="2022-06" db="UniProtKB">
        <authorList>
            <consortium name="EnsemblPlants"/>
        </authorList>
    </citation>
    <scope>IDENTIFICATION</scope>
</reference>
<feature type="compositionally biased region" description="Basic and acidic residues" evidence="1">
    <location>
        <begin position="221"/>
        <end position="256"/>
    </location>
</feature>
<evidence type="ECO:0000313" key="2">
    <source>
        <dbReference type="EnsemblPlants" id="TuG1812G0500002480.01.T01.cds317388"/>
    </source>
</evidence>
<name>A0A8R7QFH7_TRIUA</name>
<dbReference type="AlphaFoldDB" id="A0A8R7QFH7"/>
<feature type="region of interest" description="Disordered" evidence="1">
    <location>
        <begin position="186"/>
        <end position="256"/>
    </location>
</feature>
<feature type="compositionally biased region" description="Basic and acidic residues" evidence="1">
    <location>
        <begin position="192"/>
        <end position="212"/>
    </location>
</feature>
<dbReference type="Gramene" id="TuG1812G0500002480.01.T01">
    <property type="protein sequence ID" value="TuG1812G0500002480.01.T01.cds317388"/>
    <property type="gene ID" value="TuG1812G0500002480.01"/>
</dbReference>
<accession>A0A8R7QFH7</accession>
<evidence type="ECO:0000256" key="1">
    <source>
        <dbReference type="SAM" id="MobiDB-lite"/>
    </source>
</evidence>
<sequence>REVVHGRLHVHPVLGLPGPAEPGVERPVLRPGRVVPDPVRRRHDPLHEVPRDDVPHAGHVLVPPAHVVARHHAAVVEVFPGRAAQRLRQLRQPEEGVVVGLHHEVVGLGAEERRHAGEVGVRLAVVHVLRAVQLHHVAVPHRLQRHQQALLLRLDPAEEEADVDARRQVRLLERVHRAEQVPPLVPARQGQHAHEQPEVRGRLRDDVARRDAGAVGAAGAGERRLKGELVGVHDHEHGGEEREREQEERRRRDGWR</sequence>